<dbReference type="Gene3D" id="3.40.1010.10">
    <property type="entry name" value="Cobalt-precorrin-4 Transmethylase, Domain 1"/>
    <property type="match status" value="1"/>
</dbReference>
<dbReference type="InterPro" id="IPR035996">
    <property type="entry name" value="4pyrrol_Methylase_sf"/>
</dbReference>
<keyword evidence="5" id="KW-0949">S-adenosyl-L-methionine</keyword>
<comment type="pathway">
    <text evidence="7">Porphyrin-containing compound metabolism; siroheme biosynthesis; precorrin-2 from uroporphyrinogen III: step 1/1.</text>
</comment>
<accession>A0A2N9M633</accession>
<dbReference type="InterPro" id="IPR050161">
    <property type="entry name" value="Siro_Cobalamin_biosynth"/>
</dbReference>
<dbReference type="GO" id="GO:0004851">
    <property type="term" value="F:uroporphyrin-III C-methyltransferase activity"/>
    <property type="evidence" value="ECO:0007669"/>
    <property type="project" value="UniProtKB-EC"/>
</dbReference>
<gene>
    <name evidence="10" type="primary">dsrWa</name>
    <name evidence="10" type="ORF">SBA5_810004</name>
</gene>
<evidence type="ECO:0000256" key="5">
    <source>
        <dbReference type="ARBA" id="ARBA00022691"/>
    </source>
</evidence>
<dbReference type="Pfam" id="PF00590">
    <property type="entry name" value="TP_methylase"/>
    <property type="match status" value="1"/>
</dbReference>
<dbReference type="InterPro" id="IPR014776">
    <property type="entry name" value="4pyrrole_Mease_sub2"/>
</dbReference>
<feature type="domain" description="Tetrapyrrole methylase" evidence="9">
    <location>
        <begin position="20"/>
        <end position="229"/>
    </location>
</feature>
<dbReference type="FunFam" id="3.40.1010.10:FF:000001">
    <property type="entry name" value="Siroheme synthase"/>
    <property type="match status" value="1"/>
</dbReference>
<dbReference type="PROSITE" id="PS00840">
    <property type="entry name" value="SUMT_2"/>
    <property type="match status" value="1"/>
</dbReference>
<name>A0A2N9M633_9BACT</name>
<dbReference type="OrthoDB" id="9815856at2"/>
<evidence type="ECO:0000256" key="2">
    <source>
        <dbReference type="ARBA" id="ARBA00012162"/>
    </source>
</evidence>
<dbReference type="NCBIfam" id="TIGR01469">
    <property type="entry name" value="cobA_cysG_Cterm"/>
    <property type="match status" value="1"/>
</dbReference>
<dbReference type="PANTHER" id="PTHR45790">
    <property type="entry name" value="SIROHEME SYNTHASE-RELATED"/>
    <property type="match status" value="1"/>
</dbReference>
<evidence type="ECO:0000256" key="4">
    <source>
        <dbReference type="ARBA" id="ARBA00022679"/>
    </source>
</evidence>
<comment type="similarity">
    <text evidence="1 8">Belongs to the precorrin methyltransferase family.</text>
</comment>
<evidence type="ECO:0000256" key="7">
    <source>
        <dbReference type="ARBA" id="ARBA00025705"/>
    </source>
</evidence>
<organism evidence="10 11">
    <name type="scientific">Candidatus Sulfuritelmatomonas gaucii</name>
    <dbReference type="NCBI Taxonomy" id="2043161"/>
    <lineage>
        <taxon>Bacteria</taxon>
        <taxon>Pseudomonadati</taxon>
        <taxon>Acidobacteriota</taxon>
        <taxon>Terriglobia</taxon>
        <taxon>Terriglobales</taxon>
        <taxon>Acidobacteriaceae</taxon>
        <taxon>Candidatus Sulfuritelmatomonas</taxon>
    </lineage>
</organism>
<evidence type="ECO:0000256" key="8">
    <source>
        <dbReference type="RuleBase" id="RU003960"/>
    </source>
</evidence>
<keyword evidence="4 8" id="KW-0808">Transferase</keyword>
<keyword evidence="6" id="KW-0627">Porphyrin biosynthesis</keyword>
<evidence type="ECO:0000313" key="10">
    <source>
        <dbReference type="EMBL" id="SPE30912.1"/>
    </source>
</evidence>
<keyword evidence="3 8" id="KW-0489">Methyltransferase</keyword>
<dbReference type="EC" id="2.1.1.107" evidence="2"/>
<dbReference type="SUPFAM" id="SSF53790">
    <property type="entry name" value="Tetrapyrrole methylase"/>
    <property type="match status" value="1"/>
</dbReference>
<dbReference type="InterPro" id="IPR006366">
    <property type="entry name" value="CobA/CysG_C"/>
</dbReference>
<proteinExistence type="inferred from homology"/>
<dbReference type="InterPro" id="IPR014777">
    <property type="entry name" value="4pyrrole_Mease_sub1"/>
</dbReference>
<dbReference type="AlphaFoldDB" id="A0A2N9M633"/>
<evidence type="ECO:0000313" key="11">
    <source>
        <dbReference type="Proteomes" id="UP000239735"/>
    </source>
</evidence>
<dbReference type="NCBIfam" id="NF004790">
    <property type="entry name" value="PRK06136.1"/>
    <property type="match status" value="1"/>
</dbReference>
<dbReference type="Proteomes" id="UP000239735">
    <property type="component" value="Unassembled WGS sequence"/>
</dbReference>
<dbReference type="InterPro" id="IPR000878">
    <property type="entry name" value="4pyrrol_Mease"/>
</dbReference>
<evidence type="ECO:0000256" key="1">
    <source>
        <dbReference type="ARBA" id="ARBA00005879"/>
    </source>
</evidence>
<protein>
    <recommendedName>
        <fullName evidence="2">uroporphyrinogen-III C-methyltransferase</fullName>
        <ecNumber evidence="2">2.1.1.107</ecNumber>
    </recommendedName>
</protein>
<dbReference type="GO" id="GO:0032259">
    <property type="term" value="P:methylation"/>
    <property type="evidence" value="ECO:0007669"/>
    <property type="project" value="UniProtKB-KW"/>
</dbReference>
<evidence type="ECO:0000256" key="6">
    <source>
        <dbReference type="ARBA" id="ARBA00023244"/>
    </source>
</evidence>
<dbReference type="EMBL" id="OKRB01000143">
    <property type="protein sequence ID" value="SPE30912.1"/>
    <property type="molecule type" value="Genomic_DNA"/>
</dbReference>
<dbReference type="CDD" id="cd11642">
    <property type="entry name" value="SUMT"/>
    <property type="match status" value="1"/>
</dbReference>
<evidence type="ECO:0000256" key="3">
    <source>
        <dbReference type="ARBA" id="ARBA00022603"/>
    </source>
</evidence>
<dbReference type="GO" id="GO:0019354">
    <property type="term" value="P:siroheme biosynthetic process"/>
    <property type="evidence" value="ECO:0007669"/>
    <property type="project" value="InterPro"/>
</dbReference>
<dbReference type="Gene3D" id="3.30.950.10">
    <property type="entry name" value="Methyltransferase, Cobalt-precorrin-4 Transmethylase, Domain 2"/>
    <property type="match status" value="1"/>
</dbReference>
<sequence>MDLALKSADTNRDAQPIRGKVVLVGAGPGDPDLLTTRAVQRIRSADVLVYDRLIHPGVLALANPMAEKIYMGKPQGHHALQDEIHVLLVEKAREGKIVVRLKGGDPFLFGRGGEEVEYLAEHGIPYEVVPGVSSCLSAPLSADIAVTHREASSSVVIVTGHSSDGHEDRVNWEAVARIDTAIFLMGVHNIETIASKLIAAGRSPNTPAAMIQMAYWDGEHVVTGTLNNIAAEVRRTGMEPPATLVVGEVVRLRERLQELMASYETQREVEA</sequence>
<dbReference type="PANTHER" id="PTHR45790:SF3">
    <property type="entry name" value="S-ADENOSYL-L-METHIONINE-DEPENDENT UROPORPHYRINOGEN III METHYLTRANSFERASE, CHLOROPLASTIC"/>
    <property type="match status" value="1"/>
</dbReference>
<evidence type="ECO:0000259" key="9">
    <source>
        <dbReference type="Pfam" id="PF00590"/>
    </source>
</evidence>
<reference evidence="11" key="1">
    <citation type="submission" date="2018-02" db="EMBL/GenBank/DDBJ databases">
        <authorList>
            <person name="Hausmann B."/>
        </authorList>
    </citation>
    <scope>NUCLEOTIDE SEQUENCE [LARGE SCALE GENOMIC DNA]</scope>
    <source>
        <strain evidence="11">Peat soil MAG SbA5</strain>
    </source>
</reference>
<dbReference type="InterPro" id="IPR003043">
    <property type="entry name" value="Uropor_MeTrfase_CS"/>
</dbReference>